<dbReference type="OrthoDB" id="8959163at2"/>
<keyword evidence="2" id="KW-0560">Oxidoreductase</keyword>
<dbReference type="InterPro" id="IPR020904">
    <property type="entry name" value="Sc_DH/Rdtase_CS"/>
</dbReference>
<dbReference type="PANTHER" id="PTHR42760">
    <property type="entry name" value="SHORT-CHAIN DEHYDROGENASES/REDUCTASES FAMILY MEMBER"/>
    <property type="match status" value="1"/>
</dbReference>
<proteinExistence type="inferred from homology"/>
<dbReference type="RefSeq" id="WP_071087428.1">
    <property type="nucleotide sequence ID" value="NZ_MBLM01000135.1"/>
</dbReference>
<keyword evidence="4" id="KW-1185">Reference proteome</keyword>
<dbReference type="Gene3D" id="3.40.50.720">
    <property type="entry name" value="NAD(P)-binding Rossmann-like Domain"/>
    <property type="match status" value="1"/>
</dbReference>
<dbReference type="AlphaFoldDB" id="A0A1S1QGG9"/>
<comment type="caution">
    <text evidence="3">The sequence shown here is derived from an EMBL/GenBank/DDBJ whole genome shotgun (WGS) entry which is preliminary data.</text>
</comment>
<dbReference type="GO" id="GO:0016616">
    <property type="term" value="F:oxidoreductase activity, acting on the CH-OH group of donors, NAD or NADP as acceptor"/>
    <property type="evidence" value="ECO:0007669"/>
    <property type="project" value="TreeGrafter"/>
</dbReference>
<evidence type="ECO:0000256" key="1">
    <source>
        <dbReference type="ARBA" id="ARBA00006484"/>
    </source>
</evidence>
<protein>
    <submittedName>
        <fullName evidence="3">Short-chain dehydrogenase</fullName>
    </submittedName>
</protein>
<sequence>MATPPAVLPAVLTASGVPTDSLAGRRALVTGGSRGTGAAIVARLAAAGAIVLTTARAMPDGYPAPDLFVPADISTSEGVRVVVDQVRERLGAVDILVNALGGSHANPGGFAALTDDDWRGELDVNLLAAVRLDRALLPAMIEAGLGAVVHVSSIQRRMPLFEATLGYAAAKAALTTYSKGLANEVGPRGVRVNVVTPGFIQTDSAEALIDRLARGAGIDRDAALHRLMDSLGGIPIGRPARPGEVAELVAFLVSDRAQSITGAEYVIDGGTLPTT</sequence>
<dbReference type="Pfam" id="PF13561">
    <property type="entry name" value="adh_short_C2"/>
    <property type="match status" value="1"/>
</dbReference>
<dbReference type="FunFam" id="3.40.50.720:FF:000084">
    <property type="entry name" value="Short-chain dehydrogenase reductase"/>
    <property type="match status" value="1"/>
</dbReference>
<evidence type="ECO:0000256" key="2">
    <source>
        <dbReference type="ARBA" id="ARBA00023002"/>
    </source>
</evidence>
<dbReference type="NCBIfam" id="NF005095">
    <property type="entry name" value="PRK06523.1"/>
    <property type="match status" value="1"/>
</dbReference>
<gene>
    <name evidence="3" type="ORF">CC117_23855</name>
</gene>
<dbReference type="InterPro" id="IPR002347">
    <property type="entry name" value="SDR_fam"/>
</dbReference>
<comment type="similarity">
    <text evidence="1">Belongs to the short-chain dehydrogenases/reductases (SDR) family.</text>
</comment>
<dbReference type="PROSITE" id="PS00061">
    <property type="entry name" value="ADH_SHORT"/>
    <property type="match status" value="1"/>
</dbReference>
<dbReference type="PRINTS" id="PR00081">
    <property type="entry name" value="GDHRDH"/>
</dbReference>
<accession>A0A1S1QGG9</accession>
<evidence type="ECO:0000313" key="4">
    <source>
        <dbReference type="Proteomes" id="UP000179627"/>
    </source>
</evidence>
<reference evidence="4" key="1">
    <citation type="submission" date="2016-07" db="EMBL/GenBank/DDBJ databases">
        <title>Sequence Frankia sp. strain CcI1.17.</title>
        <authorList>
            <person name="Ghodhbane-Gtari F."/>
            <person name="Swanson E."/>
            <person name="Gueddou A."/>
            <person name="Morris K."/>
            <person name="Hezbri K."/>
            <person name="Ktari A."/>
            <person name="Nouioui I."/>
            <person name="Abebe-Akele F."/>
            <person name="Simpson S."/>
            <person name="Thomas K."/>
            <person name="Gtari M."/>
            <person name="Tisa L.S."/>
            <person name="Hurst S."/>
        </authorList>
    </citation>
    <scope>NUCLEOTIDE SEQUENCE [LARGE SCALE GENOMIC DNA]</scope>
    <source>
        <strain evidence="4">Cc1.17</strain>
    </source>
</reference>
<organism evidence="3 4">
    <name type="scientific">Parafrankia colletiae</name>
    <dbReference type="NCBI Taxonomy" id="573497"/>
    <lineage>
        <taxon>Bacteria</taxon>
        <taxon>Bacillati</taxon>
        <taxon>Actinomycetota</taxon>
        <taxon>Actinomycetes</taxon>
        <taxon>Frankiales</taxon>
        <taxon>Frankiaceae</taxon>
        <taxon>Parafrankia</taxon>
    </lineage>
</organism>
<evidence type="ECO:0000313" key="3">
    <source>
        <dbReference type="EMBL" id="OHV33070.1"/>
    </source>
</evidence>
<dbReference type="PANTHER" id="PTHR42760:SF133">
    <property type="entry name" value="3-OXOACYL-[ACYL-CARRIER-PROTEIN] REDUCTASE"/>
    <property type="match status" value="1"/>
</dbReference>
<name>A0A1S1QGG9_9ACTN</name>
<dbReference type="PRINTS" id="PR00080">
    <property type="entry name" value="SDRFAMILY"/>
</dbReference>
<dbReference type="SUPFAM" id="SSF51735">
    <property type="entry name" value="NAD(P)-binding Rossmann-fold domains"/>
    <property type="match status" value="1"/>
</dbReference>
<dbReference type="Proteomes" id="UP000179627">
    <property type="component" value="Unassembled WGS sequence"/>
</dbReference>
<dbReference type="EMBL" id="MBLM01000135">
    <property type="protein sequence ID" value="OHV33070.1"/>
    <property type="molecule type" value="Genomic_DNA"/>
</dbReference>
<dbReference type="InterPro" id="IPR036291">
    <property type="entry name" value="NAD(P)-bd_dom_sf"/>
</dbReference>